<dbReference type="PANTHER" id="PTHR33098">
    <property type="entry name" value="COTTON FIBER (DUF761)"/>
    <property type="match status" value="1"/>
</dbReference>
<dbReference type="PANTHER" id="PTHR33098:SF15">
    <property type="entry name" value="DUF761 DOMAIN PROTEIN"/>
    <property type="match status" value="1"/>
</dbReference>
<organism evidence="1 2">
    <name type="scientific">Heracleum sosnowskyi</name>
    <dbReference type="NCBI Taxonomy" id="360622"/>
    <lineage>
        <taxon>Eukaryota</taxon>
        <taxon>Viridiplantae</taxon>
        <taxon>Streptophyta</taxon>
        <taxon>Embryophyta</taxon>
        <taxon>Tracheophyta</taxon>
        <taxon>Spermatophyta</taxon>
        <taxon>Magnoliopsida</taxon>
        <taxon>eudicotyledons</taxon>
        <taxon>Gunneridae</taxon>
        <taxon>Pentapetalae</taxon>
        <taxon>asterids</taxon>
        <taxon>campanulids</taxon>
        <taxon>Apiales</taxon>
        <taxon>Apiaceae</taxon>
        <taxon>Apioideae</taxon>
        <taxon>apioid superclade</taxon>
        <taxon>Tordylieae</taxon>
        <taxon>Tordyliinae</taxon>
        <taxon>Heracleum</taxon>
    </lineage>
</organism>
<gene>
    <name evidence="1" type="ORF">POM88_026544</name>
</gene>
<evidence type="ECO:0000313" key="2">
    <source>
        <dbReference type="Proteomes" id="UP001237642"/>
    </source>
</evidence>
<accession>A0AAD8MKS0</accession>
<keyword evidence="2" id="KW-1185">Reference proteome</keyword>
<name>A0AAD8MKS0_9APIA</name>
<comment type="caution">
    <text evidence="1">The sequence shown here is derived from an EMBL/GenBank/DDBJ whole genome shotgun (WGS) entry which is preliminary data.</text>
</comment>
<dbReference type="AlphaFoldDB" id="A0AAD8MKS0"/>
<sequence length="175" mass="20127">MSSFKLLKKKLFSASKAWNSFTKKIQAKATNLNISKSIKLTTSHLLSLYHKTSLKFLNHQRRRNVYVRNTPSAAIYVDKLFSESTSRSLHKEKEIVGSSKTPSRGGAKMKNIKFEKQSVHEFDIDEAWKKVVSSNASALRVDERAGEFISKFRQELEIQREQSILDYQEMLARGL</sequence>
<protein>
    <recommendedName>
        <fullName evidence="3">DUF761 domain-containing protein</fullName>
    </recommendedName>
</protein>
<proteinExistence type="predicted"/>
<reference evidence="1" key="1">
    <citation type="submission" date="2023-02" db="EMBL/GenBank/DDBJ databases">
        <title>Genome of toxic invasive species Heracleum sosnowskyi carries increased number of genes despite the absence of recent whole-genome duplications.</title>
        <authorList>
            <person name="Schelkunov M."/>
            <person name="Shtratnikova V."/>
            <person name="Makarenko M."/>
            <person name="Klepikova A."/>
            <person name="Omelchenko D."/>
            <person name="Novikova G."/>
            <person name="Obukhova E."/>
            <person name="Bogdanov V."/>
            <person name="Penin A."/>
            <person name="Logacheva M."/>
        </authorList>
    </citation>
    <scope>NUCLEOTIDE SEQUENCE</scope>
    <source>
        <strain evidence="1">Hsosn_3</strain>
        <tissue evidence="1">Leaf</tissue>
    </source>
</reference>
<evidence type="ECO:0008006" key="3">
    <source>
        <dbReference type="Google" id="ProtNLM"/>
    </source>
</evidence>
<dbReference type="InterPro" id="IPR008480">
    <property type="entry name" value="DUF761_pln"/>
</dbReference>
<dbReference type="Pfam" id="PF05553">
    <property type="entry name" value="DUF761"/>
    <property type="match status" value="1"/>
</dbReference>
<dbReference type="EMBL" id="JAUIZM010000006">
    <property type="protein sequence ID" value="KAK1379800.1"/>
    <property type="molecule type" value="Genomic_DNA"/>
</dbReference>
<evidence type="ECO:0000313" key="1">
    <source>
        <dbReference type="EMBL" id="KAK1379800.1"/>
    </source>
</evidence>
<dbReference type="Proteomes" id="UP001237642">
    <property type="component" value="Unassembled WGS sequence"/>
</dbReference>
<reference evidence="1" key="2">
    <citation type="submission" date="2023-05" db="EMBL/GenBank/DDBJ databases">
        <authorList>
            <person name="Schelkunov M.I."/>
        </authorList>
    </citation>
    <scope>NUCLEOTIDE SEQUENCE</scope>
    <source>
        <strain evidence="1">Hsosn_3</strain>
        <tissue evidence="1">Leaf</tissue>
    </source>
</reference>